<dbReference type="AlphaFoldDB" id="A0A1E4RTT7"/>
<proteinExistence type="predicted"/>
<name>A0A1E4RTT7_CYBJN</name>
<keyword evidence="2" id="KW-1185">Reference proteome</keyword>
<dbReference type="EMBL" id="KV453953">
    <property type="protein sequence ID" value="ODV70687.1"/>
    <property type="molecule type" value="Genomic_DNA"/>
</dbReference>
<sequence>MTEEHTSKTRAGYGTIKHTVSGQQHAPLANSPFPCASCNLSADRVINAARNILIRCLAASQAQKGMIMIGLVKKLRPERLKDLWSKTISSSMYYKGSLFLLFKIWIA</sequence>
<dbReference type="GeneID" id="30990445"/>
<dbReference type="RefSeq" id="XP_020067726.1">
    <property type="nucleotide sequence ID" value="XM_020216049.1"/>
</dbReference>
<accession>A0A1E4RTT7</accession>
<reference evidence="1 2" key="1">
    <citation type="journal article" date="2016" name="Proc. Natl. Acad. Sci. U.S.A.">
        <title>Comparative genomics of biotechnologically important yeasts.</title>
        <authorList>
            <person name="Riley R."/>
            <person name="Haridas S."/>
            <person name="Wolfe K.H."/>
            <person name="Lopes M.R."/>
            <person name="Hittinger C.T."/>
            <person name="Goeker M."/>
            <person name="Salamov A.A."/>
            <person name="Wisecaver J.H."/>
            <person name="Long T.M."/>
            <person name="Calvey C.H."/>
            <person name="Aerts A.L."/>
            <person name="Barry K.W."/>
            <person name="Choi C."/>
            <person name="Clum A."/>
            <person name="Coughlan A.Y."/>
            <person name="Deshpande S."/>
            <person name="Douglass A.P."/>
            <person name="Hanson S.J."/>
            <person name="Klenk H.-P."/>
            <person name="LaButti K.M."/>
            <person name="Lapidus A."/>
            <person name="Lindquist E.A."/>
            <person name="Lipzen A.M."/>
            <person name="Meier-Kolthoff J.P."/>
            <person name="Ohm R.A."/>
            <person name="Otillar R.P."/>
            <person name="Pangilinan J.L."/>
            <person name="Peng Y."/>
            <person name="Rokas A."/>
            <person name="Rosa C.A."/>
            <person name="Scheuner C."/>
            <person name="Sibirny A.A."/>
            <person name="Slot J.C."/>
            <person name="Stielow J.B."/>
            <person name="Sun H."/>
            <person name="Kurtzman C.P."/>
            <person name="Blackwell M."/>
            <person name="Grigoriev I.V."/>
            <person name="Jeffries T.W."/>
        </authorList>
    </citation>
    <scope>NUCLEOTIDE SEQUENCE [LARGE SCALE GENOMIC DNA]</scope>
    <source>
        <strain evidence="2">ATCC 18201 / CBS 1600 / BCRC 20928 / JCM 3617 / NBRC 0987 / NRRL Y-1542</strain>
    </source>
</reference>
<dbReference type="Proteomes" id="UP000094389">
    <property type="component" value="Unassembled WGS sequence"/>
</dbReference>
<evidence type="ECO:0000313" key="2">
    <source>
        <dbReference type="Proteomes" id="UP000094389"/>
    </source>
</evidence>
<protein>
    <submittedName>
        <fullName evidence="1">Uncharacterized protein</fullName>
    </submittedName>
</protein>
<dbReference type="OrthoDB" id="2413960at2759"/>
<gene>
    <name evidence="1" type="ORF">CYBJADRAFT_170054</name>
</gene>
<evidence type="ECO:0000313" key="1">
    <source>
        <dbReference type="EMBL" id="ODV70687.1"/>
    </source>
</evidence>
<organism evidence="1 2">
    <name type="scientific">Cyberlindnera jadinii (strain ATCC 18201 / CBS 1600 / BCRC 20928 / JCM 3617 / NBRC 0987 / NRRL Y-1542)</name>
    <name type="common">Torula yeast</name>
    <name type="synonym">Candida utilis</name>
    <dbReference type="NCBI Taxonomy" id="983966"/>
    <lineage>
        <taxon>Eukaryota</taxon>
        <taxon>Fungi</taxon>
        <taxon>Dikarya</taxon>
        <taxon>Ascomycota</taxon>
        <taxon>Saccharomycotina</taxon>
        <taxon>Saccharomycetes</taxon>
        <taxon>Phaffomycetales</taxon>
        <taxon>Phaffomycetaceae</taxon>
        <taxon>Cyberlindnera</taxon>
    </lineage>
</organism>